<reference evidence="1 2" key="1">
    <citation type="submission" date="2019-06" db="EMBL/GenBank/DDBJ databases">
        <title>Genome sequence analysis of &gt;100 Bacillus licheniformis strains suggests intrinsic resistance to this species.</title>
        <authorList>
            <person name="Wels M."/>
            <person name="Siezen R.J."/>
            <person name="Johansen E."/>
            <person name="Stuer-Lauridsen B."/>
            <person name="Bjerre K."/>
            <person name="Nielsen B.K.K."/>
        </authorList>
    </citation>
    <scope>NUCLEOTIDE SEQUENCE [LARGE SCALE GENOMIC DNA]</scope>
    <source>
        <strain evidence="1 2">BAC-16736</strain>
    </source>
</reference>
<proteinExistence type="predicted"/>
<name>A0A5Q3BQB5_BACLI</name>
<gene>
    <name evidence="1" type="ORF">CHCC16736_4239</name>
</gene>
<sequence length="209" mass="22895">MKKYFPFFLAFLLAFATITPSFASAKEEGEIDAPTGSLESELLSPDSNFVKFLEGIEQLPASVEKQGPEKVASWLTEKTGVEVTTNGDNLVVPSLSDVDVKESKTSADSSAIQPAGAWDCVIAVGLMIGTVGFPLSKIVKLKKAINLLGGVKKTVDRIYSKYKSLKKQRWRTVDAWKEAVKRTTNNLPKDVGEAFLDFFNISNVIRQCV</sequence>
<dbReference type="Proteomes" id="UP000435910">
    <property type="component" value="Unassembled WGS sequence"/>
</dbReference>
<comment type="caution">
    <text evidence="1">The sequence shown here is derived from an EMBL/GenBank/DDBJ whole genome shotgun (WGS) entry which is preliminary data.</text>
</comment>
<dbReference type="EMBL" id="NILC01000026">
    <property type="protein sequence ID" value="TWL25356.1"/>
    <property type="molecule type" value="Genomic_DNA"/>
</dbReference>
<organism evidence="1 2">
    <name type="scientific">Bacillus licheniformis</name>
    <dbReference type="NCBI Taxonomy" id="1402"/>
    <lineage>
        <taxon>Bacteria</taxon>
        <taxon>Bacillati</taxon>
        <taxon>Bacillota</taxon>
        <taxon>Bacilli</taxon>
        <taxon>Bacillales</taxon>
        <taxon>Bacillaceae</taxon>
        <taxon>Bacillus</taxon>
    </lineage>
</organism>
<dbReference type="RefSeq" id="WP_021837898.1">
    <property type="nucleotide sequence ID" value="NZ_BOQW01000004.1"/>
</dbReference>
<evidence type="ECO:0000313" key="1">
    <source>
        <dbReference type="EMBL" id="TWL25356.1"/>
    </source>
</evidence>
<protein>
    <submittedName>
        <fullName evidence="1">Uncharacterized protein</fullName>
    </submittedName>
</protein>
<evidence type="ECO:0000313" key="2">
    <source>
        <dbReference type="Proteomes" id="UP000435910"/>
    </source>
</evidence>
<accession>A0A5Q3BQB5</accession>
<dbReference type="AlphaFoldDB" id="A0A5Q3BQB5"/>